<keyword evidence="2 5" id="KW-0732">Signal</keyword>
<dbReference type="SUPFAM" id="SSF56399">
    <property type="entry name" value="ADP-ribosylation"/>
    <property type="match status" value="1"/>
</dbReference>
<proteinExistence type="predicted"/>
<evidence type="ECO:0000313" key="7">
    <source>
        <dbReference type="Proteomes" id="UP000076881"/>
    </source>
</evidence>
<dbReference type="GO" id="GO:0090729">
    <property type="term" value="F:toxin activity"/>
    <property type="evidence" value="ECO:0007669"/>
    <property type="project" value="UniProtKB-KW"/>
</dbReference>
<sequence>MAYVWYALLLLLAVSHGGGAARIAVPSPITDVLRGDRMSPEELKAQGGFLSAAKNMSYPSLYDYTVNTKCDVLAECQRDYFYLQTTTDPDVESAFLGNQSGYIYHIRATPNFIELRSTLPTFNTGPRSKEVAVFGDIRWDQVTSWDFLPNGENTATQDQKHTMNNDYNPDMSSFSASTQQFQLAGFPANHDGWKEAPWSDYQASFSSAKAAEEEAIKFMKKISSTMHQKSLFGISVSAILRRITLISEAVNNTTDWIRRNDDAAACGFAARQAQRNANMSSSLVKHLAMFLDSHRYPEVQALRAARALEFRTRGAAFVSMQWAEKKSLMEYERRIDLRKENIMKGIAGANVQAMSAMIDATLAQELVNKTTNELRVKRSKVALLTSAPTLVDDLACAVTLESCDLALQSELEALRLEIIILKIHSTSSQEATDRMKHTADETMSLALNKASEQGTIAVAAENIKESIETVSKEDSVFSTPEEVSKTVEMIATIEKLDDRGMNLVEDITYAVVEIGFYVLGLIPTPFAPIFHVAAWARRIYRIYKYASRMAKAYKVGKLGYMSVDLMQKIAELEARAADALQRADRRPPPLAAAYMAAQKSNATFLSILTQLDATTAGNDWKQELESATGLCIVDNGKPTESFDVELTTGKDKHFRLKQVQELLQTAKAFKSDATAETLTDKALVAFERITSGGKAVQKTLLNSLDEEQAAGHVASPRENEDDFHYSYVVQ</sequence>
<accession>A0A162KQN1</accession>
<dbReference type="AlphaFoldDB" id="A0A162KQN1"/>
<evidence type="ECO:0000256" key="3">
    <source>
        <dbReference type="ARBA" id="ARBA00023026"/>
    </source>
</evidence>
<feature type="signal peptide" evidence="5">
    <location>
        <begin position="1"/>
        <end position="20"/>
    </location>
</feature>
<dbReference type="Proteomes" id="UP000076881">
    <property type="component" value="Unassembled WGS sequence"/>
</dbReference>
<evidence type="ECO:0000313" key="6">
    <source>
        <dbReference type="EMBL" id="OAA78458.1"/>
    </source>
</evidence>
<evidence type="ECO:0000256" key="5">
    <source>
        <dbReference type="SAM" id="SignalP"/>
    </source>
</evidence>
<evidence type="ECO:0000256" key="4">
    <source>
        <dbReference type="ARBA" id="ARBA00023157"/>
    </source>
</evidence>
<comment type="caution">
    <text evidence="6">The sequence shown here is derived from an EMBL/GenBank/DDBJ whole genome shotgun (WGS) entry which is preliminary data.</text>
</comment>
<gene>
    <name evidence="6" type="ORF">LEL_05281</name>
</gene>
<protein>
    <submittedName>
        <fullName evidence="6">Heat-labile enterotoxin, A chain</fullName>
    </submittedName>
</protein>
<dbReference type="Gene3D" id="3.90.210.10">
    <property type="entry name" value="Heat-Labile Enterotoxin, subunit A"/>
    <property type="match status" value="1"/>
</dbReference>
<reference evidence="6 7" key="1">
    <citation type="journal article" date="2016" name="Genome Biol. Evol.">
        <title>Divergent and convergent evolution of fungal pathogenicity.</title>
        <authorList>
            <person name="Shang Y."/>
            <person name="Xiao G."/>
            <person name="Zheng P."/>
            <person name="Cen K."/>
            <person name="Zhan S."/>
            <person name="Wang C."/>
        </authorList>
    </citation>
    <scope>NUCLEOTIDE SEQUENCE [LARGE SCALE GENOMIC DNA]</scope>
    <source>
        <strain evidence="6 7">RCEF 1005</strain>
    </source>
</reference>
<evidence type="ECO:0000256" key="1">
    <source>
        <dbReference type="ARBA" id="ARBA00022656"/>
    </source>
</evidence>
<dbReference type="PRINTS" id="PR00771">
    <property type="entry name" value="ENTEROTOXINA"/>
</dbReference>
<dbReference type="OrthoDB" id="4865886at2759"/>
<keyword evidence="1" id="KW-0800">Toxin</keyword>
<dbReference type="STRING" id="1081108.A0A162KQN1"/>
<organism evidence="6 7">
    <name type="scientific">Akanthomyces lecanii RCEF 1005</name>
    <dbReference type="NCBI Taxonomy" id="1081108"/>
    <lineage>
        <taxon>Eukaryota</taxon>
        <taxon>Fungi</taxon>
        <taxon>Dikarya</taxon>
        <taxon>Ascomycota</taxon>
        <taxon>Pezizomycotina</taxon>
        <taxon>Sordariomycetes</taxon>
        <taxon>Hypocreomycetidae</taxon>
        <taxon>Hypocreales</taxon>
        <taxon>Cordycipitaceae</taxon>
        <taxon>Akanthomyces</taxon>
        <taxon>Cordyceps confragosa</taxon>
    </lineage>
</organism>
<name>A0A162KQN1_CORDF</name>
<evidence type="ECO:0000256" key="2">
    <source>
        <dbReference type="ARBA" id="ARBA00022729"/>
    </source>
</evidence>
<keyword evidence="7" id="KW-1185">Reference proteome</keyword>
<dbReference type="EMBL" id="AZHF01000003">
    <property type="protein sequence ID" value="OAA78458.1"/>
    <property type="molecule type" value="Genomic_DNA"/>
</dbReference>
<keyword evidence="4" id="KW-1015">Disulfide bond</keyword>
<feature type="chain" id="PRO_5007836689" evidence="5">
    <location>
        <begin position="21"/>
        <end position="730"/>
    </location>
</feature>
<dbReference type="InterPro" id="IPR001144">
    <property type="entry name" value="Enterotoxin_A"/>
</dbReference>
<dbReference type="Pfam" id="PF01375">
    <property type="entry name" value="Enterotoxin_a"/>
    <property type="match status" value="1"/>
</dbReference>
<keyword evidence="3" id="KW-0843">Virulence</keyword>